<feature type="transmembrane region" description="Helical" evidence="6">
    <location>
        <begin position="51"/>
        <end position="79"/>
    </location>
</feature>
<evidence type="ECO:0000313" key="8">
    <source>
        <dbReference type="EMBL" id="SHH95980.1"/>
    </source>
</evidence>
<gene>
    <name evidence="8" type="ORF">SAMN02745207_03430</name>
</gene>
<keyword evidence="5 6" id="KW-0472">Membrane</keyword>
<feature type="domain" description="VTT" evidence="7">
    <location>
        <begin position="66"/>
        <end position="182"/>
    </location>
</feature>
<organism evidence="8 9">
    <name type="scientific">Clostridium grantii DSM 8605</name>
    <dbReference type="NCBI Taxonomy" id="1121316"/>
    <lineage>
        <taxon>Bacteria</taxon>
        <taxon>Bacillati</taxon>
        <taxon>Bacillota</taxon>
        <taxon>Clostridia</taxon>
        <taxon>Eubacteriales</taxon>
        <taxon>Clostridiaceae</taxon>
        <taxon>Clostridium</taxon>
    </lineage>
</organism>
<comment type="similarity">
    <text evidence="6">Belongs to the TVP38/TMEM64 family.</text>
</comment>
<evidence type="ECO:0000256" key="6">
    <source>
        <dbReference type="RuleBase" id="RU366058"/>
    </source>
</evidence>
<dbReference type="GO" id="GO:0005886">
    <property type="term" value="C:plasma membrane"/>
    <property type="evidence" value="ECO:0007669"/>
    <property type="project" value="UniProtKB-SubCell"/>
</dbReference>
<evidence type="ECO:0000313" key="9">
    <source>
        <dbReference type="Proteomes" id="UP000184447"/>
    </source>
</evidence>
<feature type="transmembrane region" description="Helical" evidence="6">
    <location>
        <begin position="86"/>
        <end position="107"/>
    </location>
</feature>
<proteinExistence type="inferred from homology"/>
<name>A0A1M5X807_9CLOT</name>
<evidence type="ECO:0000256" key="3">
    <source>
        <dbReference type="ARBA" id="ARBA00022692"/>
    </source>
</evidence>
<evidence type="ECO:0000256" key="5">
    <source>
        <dbReference type="ARBA" id="ARBA00023136"/>
    </source>
</evidence>
<accession>A0A1M5X807</accession>
<reference evidence="8 9" key="1">
    <citation type="submission" date="2016-11" db="EMBL/GenBank/DDBJ databases">
        <authorList>
            <person name="Jaros S."/>
            <person name="Januszkiewicz K."/>
            <person name="Wedrychowicz H."/>
        </authorList>
    </citation>
    <scope>NUCLEOTIDE SEQUENCE [LARGE SCALE GENOMIC DNA]</scope>
    <source>
        <strain evidence="8 9">DSM 8605</strain>
    </source>
</reference>
<dbReference type="PANTHER" id="PTHR12677:SF59">
    <property type="entry name" value="GOLGI APPARATUS MEMBRANE PROTEIN TVP38-RELATED"/>
    <property type="match status" value="1"/>
</dbReference>
<dbReference type="Proteomes" id="UP000184447">
    <property type="component" value="Unassembled WGS sequence"/>
</dbReference>
<feature type="transmembrane region" description="Helical" evidence="6">
    <location>
        <begin position="9"/>
        <end position="31"/>
    </location>
</feature>
<keyword evidence="3 6" id="KW-0812">Transmembrane</keyword>
<dbReference type="AlphaFoldDB" id="A0A1M5X807"/>
<dbReference type="InterPro" id="IPR015414">
    <property type="entry name" value="TMEM64"/>
</dbReference>
<feature type="transmembrane region" description="Helical" evidence="6">
    <location>
        <begin position="161"/>
        <end position="184"/>
    </location>
</feature>
<keyword evidence="4 6" id="KW-1133">Transmembrane helix</keyword>
<sequence>MKNKYTKSIMILIIIIIVILLLKFLGVFNYLNLENVNEINKWINSFGFFGPLVYILIYIAVCLFFLPGVPITIIGALAFGPIWGTVWVSIGSTLGAALSFLVGRFVARDMVSKWVNSNPQLKKIDEGVDKQGWRMLMITRLVPIFPFNLQNYVYGLTKINFFTYVLVSWICMIPGTIAYTFAAGAIINGGNIKNTFIYLGIAAVAFVGLSFLPKVFKNNRI</sequence>
<feature type="transmembrane region" description="Helical" evidence="6">
    <location>
        <begin position="196"/>
        <end position="216"/>
    </location>
</feature>
<evidence type="ECO:0000256" key="4">
    <source>
        <dbReference type="ARBA" id="ARBA00022989"/>
    </source>
</evidence>
<dbReference type="Pfam" id="PF09335">
    <property type="entry name" value="VTT_dom"/>
    <property type="match status" value="1"/>
</dbReference>
<dbReference type="RefSeq" id="WP_073339904.1">
    <property type="nucleotide sequence ID" value="NZ_FQXM01000025.1"/>
</dbReference>
<keyword evidence="9" id="KW-1185">Reference proteome</keyword>
<dbReference type="InterPro" id="IPR032816">
    <property type="entry name" value="VTT_dom"/>
</dbReference>
<evidence type="ECO:0000259" key="7">
    <source>
        <dbReference type="Pfam" id="PF09335"/>
    </source>
</evidence>
<evidence type="ECO:0000256" key="2">
    <source>
        <dbReference type="ARBA" id="ARBA00022475"/>
    </source>
</evidence>
<dbReference type="OrthoDB" id="9812980at2"/>
<evidence type="ECO:0000256" key="1">
    <source>
        <dbReference type="ARBA" id="ARBA00004651"/>
    </source>
</evidence>
<dbReference type="PANTHER" id="PTHR12677">
    <property type="entry name" value="GOLGI APPARATUS MEMBRANE PROTEIN TVP38-RELATED"/>
    <property type="match status" value="1"/>
</dbReference>
<comment type="subcellular location">
    <subcellularLocation>
        <location evidence="1 6">Cell membrane</location>
        <topology evidence="1 6">Multi-pass membrane protein</topology>
    </subcellularLocation>
</comment>
<protein>
    <recommendedName>
        <fullName evidence="6">TVP38/TMEM64 family membrane protein</fullName>
    </recommendedName>
</protein>
<dbReference type="STRING" id="1121316.SAMN02745207_03430"/>
<dbReference type="EMBL" id="FQXM01000025">
    <property type="protein sequence ID" value="SHH95980.1"/>
    <property type="molecule type" value="Genomic_DNA"/>
</dbReference>
<keyword evidence="2 6" id="KW-1003">Cell membrane</keyword>